<evidence type="ECO:0000313" key="11">
    <source>
        <dbReference type="Proteomes" id="UP000179807"/>
    </source>
</evidence>
<evidence type="ECO:0000256" key="7">
    <source>
        <dbReference type="ARBA" id="ARBA00023306"/>
    </source>
</evidence>
<feature type="domain" description="Rhodanese" evidence="9">
    <location>
        <begin position="60"/>
        <end position="161"/>
    </location>
</feature>
<keyword evidence="3" id="KW-0132">Cell division</keyword>
<evidence type="ECO:0000256" key="6">
    <source>
        <dbReference type="ARBA" id="ARBA00022912"/>
    </source>
</evidence>
<comment type="catalytic activity">
    <reaction evidence="8">
        <text>O-phospho-L-tyrosyl-[protein] + H2O = L-tyrosyl-[protein] + phosphate</text>
        <dbReference type="Rhea" id="RHEA:10684"/>
        <dbReference type="Rhea" id="RHEA-COMP:10136"/>
        <dbReference type="Rhea" id="RHEA-COMP:20101"/>
        <dbReference type="ChEBI" id="CHEBI:15377"/>
        <dbReference type="ChEBI" id="CHEBI:43474"/>
        <dbReference type="ChEBI" id="CHEBI:46858"/>
        <dbReference type="ChEBI" id="CHEBI:61978"/>
        <dbReference type="EC" id="3.1.3.48"/>
    </reaction>
</comment>
<dbReference type="EMBL" id="MLAK01001049">
    <property type="protein sequence ID" value="OHS98524.1"/>
    <property type="molecule type" value="Genomic_DNA"/>
</dbReference>
<evidence type="ECO:0000256" key="8">
    <source>
        <dbReference type="ARBA" id="ARBA00051722"/>
    </source>
</evidence>
<evidence type="ECO:0000256" key="5">
    <source>
        <dbReference type="ARBA" id="ARBA00022801"/>
    </source>
</evidence>
<dbReference type="EC" id="3.1.3.48" evidence="2"/>
<evidence type="ECO:0000256" key="2">
    <source>
        <dbReference type="ARBA" id="ARBA00013064"/>
    </source>
</evidence>
<evidence type="ECO:0000313" key="10">
    <source>
        <dbReference type="EMBL" id="OHS98524.1"/>
    </source>
</evidence>
<dbReference type="VEuPathDB" id="TrichDB:TRFO_08782"/>
<dbReference type="GO" id="GO:0004725">
    <property type="term" value="F:protein tyrosine phosphatase activity"/>
    <property type="evidence" value="ECO:0007669"/>
    <property type="project" value="UniProtKB-EC"/>
</dbReference>
<keyword evidence="5" id="KW-0378">Hydrolase</keyword>
<dbReference type="PROSITE" id="PS50206">
    <property type="entry name" value="RHODANESE_3"/>
    <property type="match status" value="1"/>
</dbReference>
<dbReference type="FunFam" id="3.40.250.10:FF:000021">
    <property type="entry name" value="M-phase inducer phosphatase cdc-25.2"/>
    <property type="match status" value="1"/>
</dbReference>
<evidence type="ECO:0000259" key="9">
    <source>
        <dbReference type="PROSITE" id="PS50206"/>
    </source>
</evidence>
<dbReference type="RefSeq" id="XP_068351661.1">
    <property type="nucleotide sequence ID" value="XM_068494494.1"/>
</dbReference>
<organism evidence="10 11">
    <name type="scientific">Tritrichomonas foetus</name>
    <dbReference type="NCBI Taxonomy" id="1144522"/>
    <lineage>
        <taxon>Eukaryota</taxon>
        <taxon>Metamonada</taxon>
        <taxon>Parabasalia</taxon>
        <taxon>Tritrichomonadida</taxon>
        <taxon>Tritrichomonadidae</taxon>
        <taxon>Tritrichomonas</taxon>
    </lineage>
</organism>
<keyword evidence="11" id="KW-1185">Reference proteome</keyword>
<dbReference type="SMART" id="SM00450">
    <property type="entry name" value="RHOD"/>
    <property type="match status" value="1"/>
</dbReference>
<dbReference type="InterPro" id="IPR000751">
    <property type="entry name" value="MPI_Phosphatase"/>
</dbReference>
<dbReference type="SUPFAM" id="SSF52821">
    <property type="entry name" value="Rhodanese/Cell cycle control phosphatase"/>
    <property type="match status" value="1"/>
</dbReference>
<dbReference type="GO" id="GO:0005737">
    <property type="term" value="C:cytoplasm"/>
    <property type="evidence" value="ECO:0007669"/>
    <property type="project" value="TreeGrafter"/>
</dbReference>
<dbReference type="GO" id="GO:0010971">
    <property type="term" value="P:positive regulation of G2/M transition of mitotic cell cycle"/>
    <property type="evidence" value="ECO:0007669"/>
    <property type="project" value="TreeGrafter"/>
</dbReference>
<dbReference type="AlphaFoldDB" id="A0A1J4JMQ6"/>
<dbReference type="Pfam" id="PF00581">
    <property type="entry name" value="Rhodanese"/>
    <property type="match status" value="1"/>
</dbReference>
<dbReference type="GO" id="GO:0051301">
    <property type="term" value="P:cell division"/>
    <property type="evidence" value="ECO:0007669"/>
    <property type="project" value="UniProtKB-KW"/>
</dbReference>
<dbReference type="PRINTS" id="PR00716">
    <property type="entry name" value="MPIPHPHTASE"/>
</dbReference>
<comment type="caution">
    <text evidence="10">The sequence shown here is derived from an EMBL/GenBank/DDBJ whole genome shotgun (WGS) entry which is preliminary data.</text>
</comment>
<gene>
    <name evidence="10" type="ORF">TRFO_08782</name>
</gene>
<evidence type="ECO:0000256" key="1">
    <source>
        <dbReference type="ARBA" id="ARBA00011065"/>
    </source>
</evidence>
<dbReference type="GO" id="GO:0110032">
    <property type="term" value="P:positive regulation of G2/MI transition of meiotic cell cycle"/>
    <property type="evidence" value="ECO:0007669"/>
    <property type="project" value="TreeGrafter"/>
</dbReference>
<dbReference type="Gene3D" id="3.40.250.10">
    <property type="entry name" value="Rhodanese-like domain"/>
    <property type="match status" value="1"/>
</dbReference>
<dbReference type="InterPro" id="IPR001763">
    <property type="entry name" value="Rhodanese-like_dom"/>
</dbReference>
<keyword evidence="7" id="KW-0131">Cell cycle</keyword>
<reference evidence="10" key="1">
    <citation type="submission" date="2016-10" db="EMBL/GenBank/DDBJ databases">
        <authorList>
            <person name="Benchimol M."/>
            <person name="Almeida L.G."/>
            <person name="Vasconcelos A.T."/>
            <person name="Perreira-Neves A."/>
            <person name="Rosa I.A."/>
            <person name="Tasca T."/>
            <person name="Bogo M.R."/>
            <person name="de Souza W."/>
        </authorList>
    </citation>
    <scope>NUCLEOTIDE SEQUENCE [LARGE SCALE GENOMIC DNA]</scope>
    <source>
        <strain evidence="10">K</strain>
    </source>
</reference>
<comment type="similarity">
    <text evidence="1">Belongs to the MPI phosphatase family.</text>
</comment>
<dbReference type="GeneID" id="94829198"/>
<accession>A0A1J4JMQ6</accession>
<proteinExistence type="inferred from homology"/>
<sequence length="235" mass="27032">MLEALGDPEIPVPDLDDCFFSPEVLVETKELKLPHLTMDNVPRITCQQLAELISDPMSHNYDSMVILDARFHYEYRGGHIKSAKNITSQASLKSVFDTYANQNVCIVCHCEYSHNRGPSLYNSLRQLDRDINTYPYISIPEMYVLNGGYRQFFSLYPNLCVGGYIEMRDEEHVLNGDLRRFNSSYRKEMRRPAIGLMKRSNSTVICDPQTFALPQPLDPMKFSYLSFSSSQEPSF</sequence>
<dbReference type="GO" id="GO:0000086">
    <property type="term" value="P:G2/M transition of mitotic cell cycle"/>
    <property type="evidence" value="ECO:0007669"/>
    <property type="project" value="TreeGrafter"/>
</dbReference>
<dbReference type="PANTHER" id="PTHR10828">
    <property type="entry name" value="M-PHASE INDUCER PHOSPHATASE DUAL SPECIFICITY PHOSPHATASE CDC25"/>
    <property type="match status" value="1"/>
</dbReference>
<dbReference type="InterPro" id="IPR036873">
    <property type="entry name" value="Rhodanese-like_dom_sf"/>
</dbReference>
<protein>
    <recommendedName>
        <fullName evidence="2">protein-tyrosine-phosphatase</fullName>
        <ecNumber evidence="2">3.1.3.48</ecNumber>
    </recommendedName>
</protein>
<dbReference type="GO" id="GO:0005634">
    <property type="term" value="C:nucleus"/>
    <property type="evidence" value="ECO:0007669"/>
    <property type="project" value="TreeGrafter"/>
</dbReference>
<name>A0A1J4JMQ6_9EUKA</name>
<dbReference type="Proteomes" id="UP000179807">
    <property type="component" value="Unassembled WGS sequence"/>
</dbReference>
<evidence type="ECO:0000256" key="4">
    <source>
        <dbReference type="ARBA" id="ARBA00022776"/>
    </source>
</evidence>
<keyword evidence="4" id="KW-0498">Mitosis</keyword>
<keyword evidence="6" id="KW-0904">Protein phosphatase</keyword>
<dbReference type="OrthoDB" id="26523at2759"/>
<dbReference type="PANTHER" id="PTHR10828:SF17">
    <property type="entry name" value="PROTEIN-TYROSINE-PHOSPHATASE"/>
    <property type="match status" value="1"/>
</dbReference>
<evidence type="ECO:0000256" key="3">
    <source>
        <dbReference type="ARBA" id="ARBA00022618"/>
    </source>
</evidence>